<comment type="caution">
    <text evidence="2">The sequence shown here is derived from an EMBL/GenBank/DDBJ whole genome shotgun (WGS) entry which is preliminary data.</text>
</comment>
<reference evidence="2 3" key="1">
    <citation type="journal article" date="2015" name="Stand. Genomic Sci.">
        <title>Genomic Encyclopedia of Bacterial and Archaeal Type Strains, Phase III: the genomes of soil and plant-associated and newly described type strains.</title>
        <authorList>
            <person name="Whitman W.B."/>
            <person name="Woyke T."/>
            <person name="Klenk H.P."/>
            <person name="Zhou Y."/>
            <person name="Lilburn T.G."/>
            <person name="Beck B.J."/>
            <person name="De Vos P."/>
            <person name="Vandamme P."/>
            <person name="Eisen J.A."/>
            <person name="Garrity G."/>
            <person name="Hugenholtz P."/>
            <person name="Kyrpides N.C."/>
        </authorList>
    </citation>
    <scope>NUCLEOTIDE SEQUENCE [LARGE SCALE GENOMIC DNA]</scope>
    <source>
        <strain evidence="2 3">CECT 7306</strain>
    </source>
</reference>
<gene>
    <name evidence="2" type="ORF">EDC03_2526</name>
</gene>
<feature type="region of interest" description="Disordered" evidence="1">
    <location>
        <begin position="111"/>
        <end position="139"/>
    </location>
</feature>
<dbReference type="SUPFAM" id="SSF50346">
    <property type="entry name" value="PRC-barrel domain"/>
    <property type="match status" value="1"/>
</dbReference>
<dbReference type="RefSeq" id="WP_158674290.1">
    <property type="nucleotide sequence ID" value="NZ_RJKN01000006.1"/>
</dbReference>
<dbReference type="InParanoid" id="A0A3N1GWT1"/>
<evidence type="ECO:0000313" key="3">
    <source>
        <dbReference type="Proteomes" id="UP000276232"/>
    </source>
</evidence>
<accession>A0A3N1GWT1</accession>
<dbReference type="InterPro" id="IPR014747">
    <property type="entry name" value="Bac_photo_RC_H_C"/>
</dbReference>
<evidence type="ECO:0000313" key="2">
    <source>
        <dbReference type="EMBL" id="ROP34705.1"/>
    </source>
</evidence>
<dbReference type="GO" id="GO:0030077">
    <property type="term" value="C:plasma membrane light-harvesting complex"/>
    <property type="evidence" value="ECO:0007669"/>
    <property type="project" value="InterPro"/>
</dbReference>
<name>A0A3N1GWT1_9ACTN</name>
<dbReference type="OrthoDB" id="3712018at2"/>
<dbReference type="EMBL" id="RJKN01000006">
    <property type="protein sequence ID" value="ROP34705.1"/>
    <property type="molecule type" value="Genomic_DNA"/>
</dbReference>
<keyword evidence="3" id="KW-1185">Reference proteome</keyword>
<sequence>MPRPITEDQALLVAQAAAVDREGRTLGRVVDLYWDDHTGRPTWVAVRLVDELRPADDSGVTAAPLASASYARGILTLDVTAAQVLGSPRLEDADHLDGPAEVRLYRHYGLSPAGDTDVDPGTGSTVREGGSAHSLLPPS</sequence>
<proteinExistence type="predicted"/>
<dbReference type="Proteomes" id="UP000276232">
    <property type="component" value="Unassembled WGS sequence"/>
</dbReference>
<protein>
    <recommendedName>
        <fullName evidence="4">PRC-barrel domain protein</fullName>
    </recommendedName>
</protein>
<dbReference type="Gene3D" id="3.90.50.10">
    <property type="entry name" value="Photosynthetic Reaction Center, subunit H, domain 2"/>
    <property type="match status" value="1"/>
</dbReference>
<evidence type="ECO:0000256" key="1">
    <source>
        <dbReference type="SAM" id="MobiDB-lite"/>
    </source>
</evidence>
<evidence type="ECO:0008006" key="4">
    <source>
        <dbReference type="Google" id="ProtNLM"/>
    </source>
</evidence>
<dbReference type="GO" id="GO:0019684">
    <property type="term" value="P:photosynthesis, light reaction"/>
    <property type="evidence" value="ECO:0007669"/>
    <property type="project" value="InterPro"/>
</dbReference>
<organism evidence="2 3">
    <name type="scientific">Pseudokineococcus lusitanus</name>
    <dbReference type="NCBI Taxonomy" id="763993"/>
    <lineage>
        <taxon>Bacteria</taxon>
        <taxon>Bacillati</taxon>
        <taxon>Actinomycetota</taxon>
        <taxon>Actinomycetes</taxon>
        <taxon>Kineosporiales</taxon>
        <taxon>Kineosporiaceae</taxon>
        <taxon>Pseudokineococcus</taxon>
    </lineage>
</organism>
<dbReference type="AlphaFoldDB" id="A0A3N1GWT1"/>
<dbReference type="InterPro" id="IPR011033">
    <property type="entry name" value="PRC_barrel-like_sf"/>
</dbReference>